<sequence length="235" mass="23830">MINRFTLAAIAAAFALSGCAKHSVNEPSNDFATGATLLNVTHVPARTSDGATVYVTVDGNDAGALPYGESMQLHVPAGKHKVGGYARSIIGRVTIAPVEITTSGNTAKHVAYTVTKSKPNFTQLADEPLPQTPVAKAEPQSPVAAAQTAAAESPAAAATTETQTTTTATPAATSDTQTSTTVTPAATTETQATSSETPASAGETQATDTDTQPQVVQTQATEKTESTETSATPQG</sequence>
<keyword evidence="4" id="KW-1185">Reference proteome</keyword>
<evidence type="ECO:0000256" key="2">
    <source>
        <dbReference type="SAM" id="SignalP"/>
    </source>
</evidence>
<evidence type="ECO:0000313" key="4">
    <source>
        <dbReference type="Proteomes" id="UP001195624"/>
    </source>
</evidence>
<comment type="caution">
    <text evidence="3">The sequence shown here is derived from an EMBL/GenBank/DDBJ whole genome shotgun (WGS) entry which is preliminary data.</text>
</comment>
<accession>A0ABS4PGX3</accession>
<evidence type="ECO:0000313" key="3">
    <source>
        <dbReference type="EMBL" id="MBP2171370.1"/>
    </source>
</evidence>
<dbReference type="Proteomes" id="UP001195624">
    <property type="component" value="Unassembled WGS sequence"/>
</dbReference>
<feature type="region of interest" description="Disordered" evidence="1">
    <location>
        <begin position="132"/>
        <end position="235"/>
    </location>
</feature>
<evidence type="ECO:0008006" key="5">
    <source>
        <dbReference type="Google" id="ProtNLM"/>
    </source>
</evidence>
<feature type="compositionally biased region" description="Low complexity" evidence="1">
    <location>
        <begin position="144"/>
        <end position="235"/>
    </location>
</feature>
<dbReference type="EMBL" id="JAGGMQ010000001">
    <property type="protein sequence ID" value="MBP2171370.1"/>
    <property type="molecule type" value="Genomic_DNA"/>
</dbReference>
<feature type="chain" id="PRO_5045953415" description="Lipoprotein" evidence="2">
    <location>
        <begin position="23"/>
        <end position="235"/>
    </location>
</feature>
<proteinExistence type="predicted"/>
<evidence type="ECO:0000256" key="1">
    <source>
        <dbReference type="SAM" id="MobiDB-lite"/>
    </source>
</evidence>
<dbReference type="RefSeq" id="WP_017802313.1">
    <property type="nucleotide sequence ID" value="NZ_JAGGMQ010000001.1"/>
</dbReference>
<keyword evidence="2" id="KW-0732">Signal</keyword>
<feature type="signal peptide" evidence="2">
    <location>
        <begin position="1"/>
        <end position="22"/>
    </location>
</feature>
<protein>
    <recommendedName>
        <fullName evidence="5">Lipoprotein</fullName>
    </recommendedName>
</protein>
<reference evidence="4" key="2">
    <citation type="submission" date="2023-07" db="EMBL/GenBank/DDBJ databases">
        <title>Genome mining of underrepresented organisms for secondary metabolites.</title>
        <authorList>
            <person name="D'Agostino P.M."/>
        </authorList>
    </citation>
    <scope>NUCLEOTIDE SEQUENCE [LARGE SCALE GENOMIC DNA]</scope>
    <source>
        <strain evidence="4">WS4403</strain>
    </source>
</reference>
<reference evidence="3 4" key="1">
    <citation type="submission" date="2021-03" db="EMBL/GenBank/DDBJ databases">
        <authorList>
            <person name="D'Agostino P."/>
            <person name="Huntemann M."/>
            <person name="Clum A."/>
            <person name="Spunde A."/>
            <person name="Palaniappan K."/>
            <person name="Ritter S."/>
            <person name="Mikhailova N."/>
            <person name="Chen I.-M."/>
            <person name="Stamatis D."/>
            <person name="Reddy T."/>
            <person name="O'Malley R."/>
            <person name="Daum C."/>
            <person name="Shapiro N."/>
            <person name="Ivanova N."/>
            <person name="Kyrpides N."/>
            <person name="Woyke T."/>
        </authorList>
    </citation>
    <scope>NUCLEOTIDE SEQUENCE [LARGE SCALE GENOMIC DNA]</scope>
    <source>
        <strain evidence="3 4">WS4403</strain>
    </source>
</reference>
<organism evidence="3 4">
    <name type="scientific">Winslowiella toletana</name>
    <dbReference type="NCBI Taxonomy" id="92490"/>
    <lineage>
        <taxon>Bacteria</taxon>
        <taxon>Pseudomonadati</taxon>
        <taxon>Pseudomonadota</taxon>
        <taxon>Gammaproteobacteria</taxon>
        <taxon>Enterobacterales</taxon>
        <taxon>Erwiniaceae</taxon>
        <taxon>Winslowiella</taxon>
    </lineage>
</organism>
<dbReference type="PROSITE" id="PS51257">
    <property type="entry name" value="PROKAR_LIPOPROTEIN"/>
    <property type="match status" value="1"/>
</dbReference>
<name>A0ABS4PGX3_9GAMM</name>
<gene>
    <name evidence="3" type="ORF">J2125_004562</name>
</gene>